<evidence type="ECO:0000313" key="3">
    <source>
        <dbReference type="Proteomes" id="UP000730481"/>
    </source>
</evidence>
<dbReference type="AlphaFoldDB" id="A0A9P5DY65"/>
<dbReference type="OrthoDB" id="4719016at2759"/>
<comment type="caution">
    <text evidence="2">The sequence shown here is derived from an EMBL/GenBank/DDBJ whole genome shotgun (WGS) entry which is preliminary data.</text>
</comment>
<name>A0A9P5DY65_9HYPO</name>
<feature type="region of interest" description="Disordered" evidence="1">
    <location>
        <begin position="1"/>
        <end position="43"/>
    </location>
</feature>
<proteinExistence type="predicted"/>
<feature type="compositionally biased region" description="Basic and acidic residues" evidence="1">
    <location>
        <begin position="14"/>
        <end position="43"/>
    </location>
</feature>
<dbReference type="Proteomes" id="UP000730481">
    <property type="component" value="Unassembled WGS sequence"/>
</dbReference>
<evidence type="ECO:0000313" key="2">
    <source>
        <dbReference type="EMBL" id="KAF4338683.1"/>
    </source>
</evidence>
<gene>
    <name evidence="2" type="ORF">FBEOM_7389</name>
</gene>
<keyword evidence="3" id="KW-1185">Reference proteome</keyword>
<evidence type="ECO:0000256" key="1">
    <source>
        <dbReference type="SAM" id="MobiDB-lite"/>
    </source>
</evidence>
<organism evidence="2 3">
    <name type="scientific">Fusarium beomiforme</name>
    <dbReference type="NCBI Taxonomy" id="44412"/>
    <lineage>
        <taxon>Eukaryota</taxon>
        <taxon>Fungi</taxon>
        <taxon>Dikarya</taxon>
        <taxon>Ascomycota</taxon>
        <taxon>Pezizomycotina</taxon>
        <taxon>Sordariomycetes</taxon>
        <taxon>Hypocreomycetidae</taxon>
        <taxon>Hypocreales</taxon>
        <taxon>Nectriaceae</taxon>
        <taxon>Fusarium</taxon>
        <taxon>Fusarium burgessii species complex</taxon>
    </lineage>
</organism>
<reference evidence="2" key="1">
    <citation type="journal article" date="2017" name="Mycologia">
        <title>Fusarium algeriense, sp. nov., a novel toxigenic crown rot pathogen of durum wheat from Algeria is nested in the Fusarium burgessii species complex.</title>
        <authorList>
            <person name="Laraba I."/>
            <person name="Keddad A."/>
            <person name="Boureghda H."/>
            <person name="Abdallah N."/>
            <person name="Vaughan M.M."/>
            <person name="Proctor R.H."/>
            <person name="Busman M."/>
            <person name="O'Donnell K."/>
        </authorList>
    </citation>
    <scope>NUCLEOTIDE SEQUENCE</scope>
    <source>
        <strain evidence="2">NRRL 25174</strain>
    </source>
</reference>
<reference evidence="2" key="2">
    <citation type="submission" date="2020-02" db="EMBL/GenBank/DDBJ databases">
        <title>Identification and distribution of gene clusters putatively required for synthesis of sphingolipid metabolism inhibitors in phylogenetically diverse species of the filamentous fungus Fusarium.</title>
        <authorList>
            <person name="Kim H.-S."/>
            <person name="Busman M."/>
            <person name="Brown D.W."/>
            <person name="Divon H."/>
            <person name="Uhlig S."/>
            <person name="Proctor R.H."/>
        </authorList>
    </citation>
    <scope>NUCLEOTIDE SEQUENCE</scope>
    <source>
        <strain evidence="2">NRRL 25174</strain>
    </source>
</reference>
<accession>A0A9P5DY65</accession>
<protein>
    <submittedName>
        <fullName evidence="2">Ankyrin repeat</fullName>
    </submittedName>
</protein>
<sequence>MSGYHGWNSCNQYDSDKKQDSCSQSDPREHHSGPIDQSDEHHQYAEDQRATYIRKAEECLKYYGATETQESYRDLANAARDTLLEETGTKGVVTCRTKTHKSLETKLQGMESDTEFTSFAIKNNILEHHEMGDLGAVRIGLYQQRFVLLIFLVRLVLVETPPKEID</sequence>
<dbReference type="EMBL" id="PVQB02000336">
    <property type="protein sequence ID" value="KAF4338683.1"/>
    <property type="molecule type" value="Genomic_DNA"/>
</dbReference>